<sequence>MKTTDVLEEYNVSRQSLYNWVKYDNLNIDRDIRGHYIRNEKSILDLKEFIADRKERNIDTSNKCVETRFGLKNRRYLGAKTRLLPIENSKKFSSSSLISEVDDSYSSVRKKNFDMEWRVDIVDKVN</sequence>
<dbReference type="EMBL" id="WKOD01000007">
    <property type="protein sequence ID" value="MSA68188.1"/>
    <property type="molecule type" value="Genomic_DNA"/>
</dbReference>
<protein>
    <recommendedName>
        <fullName evidence="2">Helix-turn-helix domain-containing protein</fullName>
    </recommendedName>
</protein>
<evidence type="ECO:0000313" key="1">
    <source>
        <dbReference type="EMBL" id="MSA68188.1"/>
    </source>
</evidence>
<dbReference type="RefSeq" id="WP_154236598.1">
    <property type="nucleotide sequence ID" value="NZ_JAQLUN010000012.1"/>
</dbReference>
<gene>
    <name evidence="1" type="ORF">GKC89_03510</name>
</gene>
<accession>A0A6A8GVA0</accession>
<dbReference type="AlphaFoldDB" id="A0A6A8GVA0"/>
<proteinExistence type="predicted"/>
<name>A0A6A8GVA0_9LACO</name>
<dbReference type="Gene3D" id="1.10.1660.10">
    <property type="match status" value="1"/>
</dbReference>
<reference evidence="1" key="1">
    <citation type="journal article" date="2019" name="Nat. Med.">
        <title>A library of human gut bacterial isolates paired with longitudinal multiomics data enables mechanistic microbiome research.</title>
        <authorList>
            <person name="Poyet M."/>
            <person name="Groussin M."/>
            <person name="Gibbons S.M."/>
            <person name="Avila-Pacheco J."/>
            <person name="Jiang X."/>
            <person name="Kearney S.M."/>
            <person name="Perrotta A.R."/>
            <person name="Berdy B."/>
            <person name="Zhao S."/>
            <person name="Lieberman T.D."/>
            <person name="Swanson P.K."/>
            <person name="Smith M."/>
            <person name="Roesemann S."/>
            <person name="Alexander J.E."/>
            <person name="Rich S.A."/>
            <person name="Livny J."/>
            <person name="Vlamakis H."/>
            <person name="Clish C."/>
            <person name="Bullock K."/>
            <person name="Deik A."/>
            <person name="Scott J."/>
            <person name="Pierce K.A."/>
            <person name="Xavier R.J."/>
            <person name="Alm E.J."/>
        </authorList>
    </citation>
    <scope>NUCLEOTIDE SEQUENCE</scope>
    <source>
        <strain evidence="1">BIOML-A18</strain>
    </source>
</reference>
<organism evidence="1">
    <name type="scientific">Ligilactobacillus ruminis</name>
    <dbReference type="NCBI Taxonomy" id="1623"/>
    <lineage>
        <taxon>Bacteria</taxon>
        <taxon>Bacillati</taxon>
        <taxon>Bacillota</taxon>
        <taxon>Bacilli</taxon>
        <taxon>Lactobacillales</taxon>
        <taxon>Lactobacillaceae</taxon>
        <taxon>Ligilactobacillus</taxon>
    </lineage>
</organism>
<evidence type="ECO:0008006" key="2">
    <source>
        <dbReference type="Google" id="ProtNLM"/>
    </source>
</evidence>
<comment type="caution">
    <text evidence="1">The sequence shown here is derived from an EMBL/GenBank/DDBJ whole genome shotgun (WGS) entry which is preliminary data.</text>
</comment>